<evidence type="ECO:0000313" key="10">
    <source>
        <dbReference type="Proteomes" id="UP001603418"/>
    </source>
</evidence>
<keyword evidence="5 8" id="KW-1133">Transmembrane helix</keyword>
<accession>A0ABW6Z6I9</accession>
<keyword evidence="4 8" id="KW-0812">Transmembrane</keyword>
<evidence type="ECO:0000313" key="9">
    <source>
        <dbReference type="EMBL" id="MFF9886767.1"/>
    </source>
</evidence>
<feature type="region of interest" description="Disordered" evidence="7">
    <location>
        <begin position="96"/>
        <end position="118"/>
    </location>
</feature>
<feature type="transmembrane region" description="Helical" evidence="8">
    <location>
        <begin position="15"/>
        <end position="41"/>
    </location>
</feature>
<proteinExistence type="inferred from homology"/>
<comment type="caution">
    <text evidence="9">The sequence shown here is derived from an EMBL/GenBank/DDBJ whole genome shotgun (WGS) entry which is preliminary data.</text>
</comment>
<keyword evidence="3" id="KW-1003">Cell membrane</keyword>
<keyword evidence="6 8" id="KW-0472">Membrane</keyword>
<evidence type="ECO:0000256" key="1">
    <source>
        <dbReference type="ARBA" id="ARBA00004651"/>
    </source>
</evidence>
<evidence type="ECO:0000256" key="5">
    <source>
        <dbReference type="ARBA" id="ARBA00022989"/>
    </source>
</evidence>
<dbReference type="PANTHER" id="PTHR33452:SF1">
    <property type="entry name" value="INNER MEMBRANE PROTEIN YPHA-RELATED"/>
    <property type="match status" value="1"/>
</dbReference>
<comment type="subcellular location">
    <subcellularLocation>
        <location evidence="1">Cell membrane</location>
        <topology evidence="1">Multi-pass membrane protein</topology>
    </subcellularLocation>
</comment>
<dbReference type="PANTHER" id="PTHR33452">
    <property type="entry name" value="OXIDOREDUCTASE CATD-RELATED"/>
    <property type="match status" value="1"/>
</dbReference>
<organism evidence="9 10">
    <name type="scientific">Streptomyces eurythermus</name>
    <dbReference type="NCBI Taxonomy" id="42237"/>
    <lineage>
        <taxon>Bacteria</taxon>
        <taxon>Bacillati</taxon>
        <taxon>Actinomycetota</taxon>
        <taxon>Actinomycetes</taxon>
        <taxon>Kitasatosporales</taxon>
        <taxon>Streptomycetaceae</taxon>
        <taxon>Streptomyces</taxon>
    </lineage>
</organism>
<evidence type="ECO:0000256" key="7">
    <source>
        <dbReference type="SAM" id="MobiDB-lite"/>
    </source>
</evidence>
<name>A0ABW6Z6I9_9ACTN</name>
<protein>
    <submittedName>
        <fullName evidence="9">DoxX family protein</fullName>
    </submittedName>
</protein>
<keyword evidence="10" id="KW-1185">Reference proteome</keyword>
<reference evidence="9 10" key="1">
    <citation type="submission" date="2024-10" db="EMBL/GenBank/DDBJ databases">
        <title>The Natural Products Discovery Center: Release of the First 8490 Sequenced Strains for Exploring Actinobacteria Biosynthetic Diversity.</title>
        <authorList>
            <person name="Kalkreuter E."/>
            <person name="Kautsar S.A."/>
            <person name="Yang D."/>
            <person name="Bader C.D."/>
            <person name="Teijaro C.N."/>
            <person name="Fluegel L."/>
            <person name="Davis C.M."/>
            <person name="Simpson J.R."/>
            <person name="Lauterbach L."/>
            <person name="Steele A.D."/>
            <person name="Gui C."/>
            <person name="Meng S."/>
            <person name="Li G."/>
            <person name="Viehrig K."/>
            <person name="Ye F."/>
            <person name="Su P."/>
            <person name="Kiefer A.F."/>
            <person name="Nichols A."/>
            <person name="Cepeda A.J."/>
            <person name="Yan W."/>
            <person name="Fan B."/>
            <person name="Jiang Y."/>
            <person name="Adhikari A."/>
            <person name="Zheng C.-J."/>
            <person name="Schuster L."/>
            <person name="Cowan T.M."/>
            <person name="Smanski M.J."/>
            <person name="Chevrette M.G."/>
            <person name="De Carvalho L.P.S."/>
            <person name="Shen B."/>
        </authorList>
    </citation>
    <scope>NUCLEOTIDE SEQUENCE [LARGE SCALE GENOMIC DNA]</scope>
    <source>
        <strain evidence="9 10">NPDC013366</strain>
    </source>
</reference>
<dbReference type="InterPro" id="IPR032808">
    <property type="entry name" value="DoxX"/>
</dbReference>
<evidence type="ECO:0000256" key="2">
    <source>
        <dbReference type="ARBA" id="ARBA00006679"/>
    </source>
</evidence>
<dbReference type="Pfam" id="PF07681">
    <property type="entry name" value="DoxX"/>
    <property type="match status" value="1"/>
</dbReference>
<dbReference type="EMBL" id="JBICBM010000023">
    <property type="protein sequence ID" value="MFF9886767.1"/>
    <property type="molecule type" value="Genomic_DNA"/>
</dbReference>
<dbReference type="InterPro" id="IPR051907">
    <property type="entry name" value="DoxX-like_oxidoreductase"/>
</dbReference>
<evidence type="ECO:0000256" key="4">
    <source>
        <dbReference type="ARBA" id="ARBA00022692"/>
    </source>
</evidence>
<evidence type="ECO:0000256" key="8">
    <source>
        <dbReference type="SAM" id="Phobius"/>
    </source>
</evidence>
<sequence length="118" mass="11624">MTARAVTVGESAGGVFLVLGLLSRLTALSLTVHMCLAMVLVNAGTGFTTPRQGVASGAGTELPPMKVAALLVVLPAGPGPLALDRVLGVEAARRGVTGPLAAGPPRCAPRSSAARSGV</sequence>
<dbReference type="Proteomes" id="UP001603418">
    <property type="component" value="Unassembled WGS sequence"/>
</dbReference>
<evidence type="ECO:0000256" key="6">
    <source>
        <dbReference type="ARBA" id="ARBA00023136"/>
    </source>
</evidence>
<gene>
    <name evidence="9" type="ORF">ACF1HC_35040</name>
</gene>
<comment type="similarity">
    <text evidence="2">Belongs to the DoxX family.</text>
</comment>
<evidence type="ECO:0000256" key="3">
    <source>
        <dbReference type="ARBA" id="ARBA00022475"/>
    </source>
</evidence>
<dbReference type="RefSeq" id="WP_037703111.1">
    <property type="nucleotide sequence ID" value="NZ_JBFACJ010000030.1"/>
</dbReference>